<evidence type="ECO:0000256" key="7">
    <source>
        <dbReference type="SAM" id="MobiDB-lite"/>
    </source>
</evidence>
<dbReference type="RefSeq" id="XP_028649547.1">
    <property type="nucleotide sequence ID" value="XM_028793714.2"/>
</dbReference>
<dbReference type="Gene3D" id="2.60.200.10">
    <property type="match status" value="1"/>
</dbReference>
<dbReference type="RefSeq" id="XP_028649546.1">
    <property type="nucleotide sequence ID" value="XM_028793713.2"/>
</dbReference>
<name>A0A8C4XAZ9_ERPCA</name>
<dbReference type="InterPro" id="IPR019471">
    <property type="entry name" value="Interferon_reg_factor-3"/>
</dbReference>
<dbReference type="SMART" id="SM00348">
    <property type="entry name" value="IRF"/>
    <property type="match status" value="1"/>
</dbReference>
<dbReference type="GO" id="GO:0002376">
    <property type="term" value="P:immune system process"/>
    <property type="evidence" value="ECO:0007669"/>
    <property type="project" value="TreeGrafter"/>
</dbReference>
<dbReference type="InterPro" id="IPR008984">
    <property type="entry name" value="SMAD_FHA_dom_sf"/>
</dbReference>
<organism evidence="9 10">
    <name type="scientific">Erpetoichthys calabaricus</name>
    <name type="common">Rope fish</name>
    <name type="synonym">Calamoichthys calabaricus</name>
    <dbReference type="NCBI Taxonomy" id="27687"/>
    <lineage>
        <taxon>Eukaryota</taxon>
        <taxon>Metazoa</taxon>
        <taxon>Chordata</taxon>
        <taxon>Craniata</taxon>
        <taxon>Vertebrata</taxon>
        <taxon>Euteleostomi</taxon>
        <taxon>Actinopterygii</taxon>
        <taxon>Polypteriformes</taxon>
        <taxon>Polypteridae</taxon>
        <taxon>Erpetoichthys</taxon>
    </lineage>
</organism>
<dbReference type="SUPFAM" id="SSF46785">
    <property type="entry name" value="Winged helix' DNA-binding domain"/>
    <property type="match status" value="1"/>
</dbReference>
<dbReference type="PANTHER" id="PTHR11949">
    <property type="entry name" value="INTERFERON REGULATORY FACTOR"/>
    <property type="match status" value="1"/>
</dbReference>
<dbReference type="Ensembl" id="ENSECRT00000018043.1">
    <property type="protein sequence ID" value="ENSECRP00000017694.1"/>
    <property type="gene ID" value="ENSECRG00000011820.1"/>
</dbReference>
<dbReference type="SUPFAM" id="SSF49879">
    <property type="entry name" value="SMAD/FHA domain"/>
    <property type="match status" value="1"/>
</dbReference>
<evidence type="ECO:0000313" key="9">
    <source>
        <dbReference type="Ensembl" id="ENSECRP00000017694.1"/>
    </source>
</evidence>
<dbReference type="GeneTree" id="ENSGT00940000166207"/>
<evidence type="ECO:0000256" key="3">
    <source>
        <dbReference type="ARBA" id="ARBA00023125"/>
    </source>
</evidence>
<reference evidence="9" key="1">
    <citation type="submission" date="2021-06" db="EMBL/GenBank/DDBJ databases">
        <authorList>
            <consortium name="Wellcome Sanger Institute Data Sharing"/>
        </authorList>
    </citation>
    <scope>NUCLEOTIDE SEQUENCE [LARGE SCALE GENOMIC DNA]</scope>
</reference>
<keyword evidence="4" id="KW-0010">Activator</keyword>
<dbReference type="InterPro" id="IPR036388">
    <property type="entry name" value="WH-like_DNA-bd_sf"/>
</dbReference>
<dbReference type="GO" id="GO:0045944">
    <property type="term" value="P:positive regulation of transcription by RNA polymerase II"/>
    <property type="evidence" value="ECO:0007669"/>
    <property type="project" value="UniProtKB-ARBA"/>
</dbReference>
<dbReference type="InterPro" id="IPR019817">
    <property type="entry name" value="Interferon_reg_fac_CS"/>
</dbReference>
<reference evidence="9" key="3">
    <citation type="submission" date="2025-09" db="UniProtKB">
        <authorList>
            <consortium name="Ensembl"/>
        </authorList>
    </citation>
    <scope>IDENTIFICATION</scope>
</reference>
<reference evidence="9" key="2">
    <citation type="submission" date="2025-08" db="UniProtKB">
        <authorList>
            <consortium name="Ensembl"/>
        </authorList>
    </citation>
    <scope>IDENTIFICATION</scope>
</reference>
<dbReference type="AlphaFoldDB" id="A0A8C4XAZ9"/>
<dbReference type="GO" id="GO:0000981">
    <property type="term" value="F:DNA-binding transcription factor activity, RNA polymerase II-specific"/>
    <property type="evidence" value="ECO:0007669"/>
    <property type="project" value="TreeGrafter"/>
</dbReference>
<protein>
    <recommendedName>
        <fullName evidence="8">IRF tryptophan pentad repeat domain-containing protein</fullName>
    </recommendedName>
</protein>
<dbReference type="Gene3D" id="1.10.10.10">
    <property type="entry name" value="Winged helix-like DNA-binding domain superfamily/Winged helix DNA-binding domain"/>
    <property type="match status" value="1"/>
</dbReference>
<dbReference type="Pfam" id="PF10401">
    <property type="entry name" value="IRF-3"/>
    <property type="match status" value="1"/>
</dbReference>
<gene>
    <name evidence="9" type="primary">irf9</name>
</gene>
<dbReference type="GO" id="GO:0000978">
    <property type="term" value="F:RNA polymerase II cis-regulatory region sequence-specific DNA binding"/>
    <property type="evidence" value="ECO:0007669"/>
    <property type="project" value="TreeGrafter"/>
</dbReference>
<evidence type="ECO:0000256" key="5">
    <source>
        <dbReference type="ARBA" id="ARBA00023163"/>
    </source>
</evidence>
<sequence>MASGRIRSTRKLKQWMVEQVNSNQYPGLVWDDQNNSMFRIPWKHAGKQDFRSEEDAAIFKAWAKFKGKLKDGEKADPATWKTRLRCALNKSPEFEEVPDRSQLDISEPYKVYRIVPLSEQGRLVCSDKNKESSNKRKRKQSDSESETDEESPVKKLKEESLVVVEPIGQVSSSDSQGTEAAVISKEQYQTSLNEIHLNLKIETMPAVSLQPTVLPSMIITIFYAGKQVDQQKVDGPDVKIAARDSNSVGSSSIHCGMQRIWLPSEDCVTDSTKKAALSRLMTFLDRGIMLASNSNGLYAQRSCQGRVFWSGPCAPYSDQPNKLERLNSPVQLFDRKKFVQDLMLYRTSGGELPQHKITLCLGEEFPESDPNADKLVKIEVEQPWARQQLEEATGFRESLCLLQELASQSPLGEVTLNLYGFNPTLEL</sequence>
<evidence type="ECO:0000256" key="6">
    <source>
        <dbReference type="ARBA" id="ARBA00023242"/>
    </source>
</evidence>
<evidence type="ECO:0000256" key="1">
    <source>
        <dbReference type="ARBA" id="ARBA00004123"/>
    </source>
</evidence>
<keyword evidence="10" id="KW-1185">Reference proteome</keyword>
<dbReference type="OrthoDB" id="5958224at2759"/>
<evidence type="ECO:0000256" key="2">
    <source>
        <dbReference type="ARBA" id="ARBA00023015"/>
    </source>
</evidence>
<dbReference type="Pfam" id="PF00605">
    <property type="entry name" value="IRF"/>
    <property type="match status" value="1"/>
</dbReference>
<evidence type="ECO:0000259" key="8">
    <source>
        <dbReference type="PROSITE" id="PS51507"/>
    </source>
</evidence>
<dbReference type="InterPro" id="IPR001346">
    <property type="entry name" value="Interferon_reg_fact_DNA-bd_dom"/>
</dbReference>
<proteinExistence type="predicted"/>
<evidence type="ECO:0000256" key="4">
    <source>
        <dbReference type="ARBA" id="ARBA00023159"/>
    </source>
</evidence>
<feature type="domain" description="IRF tryptophan pentad repeat" evidence="8">
    <location>
        <begin position="9"/>
        <end position="116"/>
    </location>
</feature>
<dbReference type="PROSITE" id="PS51507">
    <property type="entry name" value="IRF_2"/>
    <property type="match status" value="1"/>
</dbReference>
<dbReference type="GeneID" id="114645845"/>
<accession>A0A8C4XAZ9</accession>
<evidence type="ECO:0000313" key="10">
    <source>
        <dbReference type="Proteomes" id="UP000694620"/>
    </source>
</evidence>
<dbReference type="CTD" id="10379"/>
<comment type="subcellular location">
    <subcellularLocation>
        <location evidence="1">Nucleus</location>
    </subcellularLocation>
</comment>
<dbReference type="PROSITE" id="PS00601">
    <property type="entry name" value="IRF_1"/>
    <property type="match status" value="1"/>
</dbReference>
<dbReference type="GO" id="GO:0005634">
    <property type="term" value="C:nucleus"/>
    <property type="evidence" value="ECO:0007669"/>
    <property type="project" value="UniProtKB-SubCell"/>
</dbReference>
<keyword evidence="2" id="KW-0805">Transcription regulation</keyword>
<dbReference type="PRINTS" id="PR00267">
    <property type="entry name" value="INTFRNREGFCT"/>
</dbReference>
<dbReference type="CDD" id="cd00103">
    <property type="entry name" value="IRF"/>
    <property type="match status" value="1"/>
</dbReference>
<keyword evidence="3" id="KW-0238">DNA-binding</keyword>
<feature type="region of interest" description="Disordered" evidence="7">
    <location>
        <begin position="125"/>
        <end position="156"/>
    </location>
</feature>
<keyword evidence="5" id="KW-0804">Transcription</keyword>
<dbReference type="PANTHER" id="PTHR11949:SF26">
    <property type="entry name" value="INTERFERON REGULATORY FACTOR 9"/>
    <property type="match status" value="1"/>
</dbReference>
<keyword evidence="6" id="KW-0539">Nucleus</keyword>
<dbReference type="FunFam" id="1.10.10.10:FF:000041">
    <property type="entry name" value="Interferon regulatory factor 4"/>
    <property type="match status" value="1"/>
</dbReference>
<dbReference type="SMART" id="SM01243">
    <property type="entry name" value="IRF-3"/>
    <property type="match status" value="1"/>
</dbReference>
<dbReference type="InterPro" id="IPR036390">
    <property type="entry name" value="WH_DNA-bd_sf"/>
</dbReference>
<dbReference type="InterPro" id="IPR017855">
    <property type="entry name" value="SMAD-like_dom_sf"/>
</dbReference>
<feature type="compositionally biased region" description="Basic and acidic residues" evidence="7">
    <location>
        <begin position="125"/>
        <end position="134"/>
    </location>
</feature>
<dbReference type="Proteomes" id="UP000694620">
    <property type="component" value="Chromosome 2"/>
</dbReference>